<sequence length="262" mass="30178">MKKRPDPSKALPVDEKILFNKEVTNIDWNSNEVIVKCADGSEYRADHVIVTVSLGFLKQNYKTLFTPQLPEKKVNAIENTGFGTLGKIFLEFEEPFWPTVNWTAYFFLWKKEDRDKLIGTEREWLTDIPIFLRVDAQPNLISGFVAGEHMKHFEEMSDSQLVDDTMWLLEKFLGKSLPRPINMQRNKWKTNKYFLGTYSYMSMASQEHNVVPSVDLAETIYSDNKKPVLVFAGEATDEYSGYVHGAVGSGFRSANEIINHYK</sequence>
<name>A0A9Q0MRE0_9DIPT</name>
<keyword evidence="3" id="KW-1185">Reference proteome</keyword>
<dbReference type="EMBL" id="WJQU01000004">
    <property type="protein sequence ID" value="KAJ6636279.1"/>
    <property type="molecule type" value="Genomic_DNA"/>
</dbReference>
<protein>
    <submittedName>
        <fullName evidence="2">Peroxisomal N(1)-acetyl-spermine/spermidine oxidase</fullName>
    </submittedName>
</protein>
<dbReference type="PANTHER" id="PTHR10742">
    <property type="entry name" value="FLAVIN MONOAMINE OXIDASE"/>
    <property type="match status" value="1"/>
</dbReference>
<comment type="caution">
    <text evidence="2">The sequence shown here is derived from an EMBL/GenBank/DDBJ whole genome shotgun (WGS) entry which is preliminary data.</text>
</comment>
<evidence type="ECO:0000313" key="3">
    <source>
        <dbReference type="Proteomes" id="UP001151699"/>
    </source>
</evidence>
<reference evidence="2" key="1">
    <citation type="submission" date="2022-07" db="EMBL/GenBank/DDBJ databases">
        <authorList>
            <person name="Trinca V."/>
            <person name="Uliana J.V.C."/>
            <person name="Torres T.T."/>
            <person name="Ward R.J."/>
            <person name="Monesi N."/>
        </authorList>
    </citation>
    <scope>NUCLEOTIDE SEQUENCE</scope>
    <source>
        <strain evidence="2">HSMRA1968</strain>
        <tissue evidence="2">Whole embryos</tissue>
    </source>
</reference>
<dbReference type="PANTHER" id="PTHR10742:SF398">
    <property type="entry name" value="AMINE OXIDASE DOMAIN-CONTAINING PROTEIN-RELATED"/>
    <property type="match status" value="1"/>
</dbReference>
<dbReference type="Proteomes" id="UP001151699">
    <property type="component" value="Chromosome C"/>
</dbReference>
<feature type="domain" description="Amine oxidase" evidence="1">
    <location>
        <begin position="15"/>
        <end position="258"/>
    </location>
</feature>
<dbReference type="InterPro" id="IPR036188">
    <property type="entry name" value="FAD/NAD-bd_sf"/>
</dbReference>
<dbReference type="GO" id="GO:0046592">
    <property type="term" value="F:polyamine oxidase activity"/>
    <property type="evidence" value="ECO:0007669"/>
    <property type="project" value="TreeGrafter"/>
</dbReference>
<accession>A0A9Q0MRE0</accession>
<dbReference type="OrthoDB" id="5046242at2759"/>
<dbReference type="InterPro" id="IPR002937">
    <property type="entry name" value="Amino_oxidase"/>
</dbReference>
<dbReference type="AlphaFoldDB" id="A0A9Q0MRE0"/>
<dbReference type="Gene3D" id="3.90.660.10">
    <property type="match status" value="1"/>
</dbReference>
<dbReference type="Pfam" id="PF01593">
    <property type="entry name" value="Amino_oxidase"/>
    <property type="match status" value="1"/>
</dbReference>
<dbReference type="SUPFAM" id="SSF54373">
    <property type="entry name" value="FAD-linked reductases, C-terminal domain"/>
    <property type="match status" value="1"/>
</dbReference>
<proteinExistence type="predicted"/>
<dbReference type="InterPro" id="IPR050281">
    <property type="entry name" value="Flavin_monoamine_oxidase"/>
</dbReference>
<organism evidence="2 3">
    <name type="scientific">Pseudolycoriella hygida</name>
    <dbReference type="NCBI Taxonomy" id="35572"/>
    <lineage>
        <taxon>Eukaryota</taxon>
        <taxon>Metazoa</taxon>
        <taxon>Ecdysozoa</taxon>
        <taxon>Arthropoda</taxon>
        <taxon>Hexapoda</taxon>
        <taxon>Insecta</taxon>
        <taxon>Pterygota</taxon>
        <taxon>Neoptera</taxon>
        <taxon>Endopterygota</taxon>
        <taxon>Diptera</taxon>
        <taxon>Nematocera</taxon>
        <taxon>Sciaroidea</taxon>
        <taxon>Sciaridae</taxon>
        <taxon>Pseudolycoriella</taxon>
    </lineage>
</organism>
<evidence type="ECO:0000313" key="2">
    <source>
        <dbReference type="EMBL" id="KAJ6636279.1"/>
    </source>
</evidence>
<evidence type="ECO:0000259" key="1">
    <source>
        <dbReference type="Pfam" id="PF01593"/>
    </source>
</evidence>
<dbReference type="SUPFAM" id="SSF51905">
    <property type="entry name" value="FAD/NAD(P)-binding domain"/>
    <property type="match status" value="1"/>
</dbReference>
<dbReference type="Gene3D" id="3.50.50.60">
    <property type="entry name" value="FAD/NAD(P)-binding domain"/>
    <property type="match status" value="1"/>
</dbReference>
<gene>
    <name evidence="2" type="primary">Paox_5</name>
    <name evidence="2" type="ORF">Bhyg_14867</name>
</gene>